<dbReference type="EMBL" id="RBIM01000003">
    <property type="protein sequence ID" value="RKR00061.1"/>
    <property type="molecule type" value="Genomic_DNA"/>
</dbReference>
<organism evidence="1 2">
    <name type="scientific">Maricaulis maris</name>
    <dbReference type="NCBI Taxonomy" id="74318"/>
    <lineage>
        <taxon>Bacteria</taxon>
        <taxon>Pseudomonadati</taxon>
        <taxon>Pseudomonadota</taxon>
        <taxon>Alphaproteobacteria</taxon>
        <taxon>Maricaulales</taxon>
        <taxon>Maricaulaceae</taxon>
        <taxon>Maricaulis</taxon>
    </lineage>
</organism>
<dbReference type="Proteomes" id="UP000273675">
    <property type="component" value="Unassembled WGS sequence"/>
</dbReference>
<protein>
    <recommendedName>
        <fullName evidence="3">Type II toxin-antitoxin system HicA family toxin</fullName>
    </recommendedName>
</protein>
<proteinExistence type="predicted"/>
<evidence type="ECO:0008006" key="3">
    <source>
        <dbReference type="Google" id="ProtNLM"/>
    </source>
</evidence>
<evidence type="ECO:0000313" key="1">
    <source>
        <dbReference type="EMBL" id="RKR00061.1"/>
    </source>
</evidence>
<name>A0A495DCM3_9PROT</name>
<dbReference type="OrthoDB" id="426853at2"/>
<dbReference type="AlphaFoldDB" id="A0A495DCM3"/>
<dbReference type="InterPro" id="IPR038570">
    <property type="entry name" value="HicA_sf"/>
</dbReference>
<comment type="caution">
    <text evidence="1">The sequence shown here is derived from an EMBL/GenBank/DDBJ whole genome shotgun (WGS) entry which is preliminary data.</text>
</comment>
<dbReference type="Gene3D" id="3.30.920.30">
    <property type="entry name" value="Hypothetical protein"/>
    <property type="match status" value="1"/>
</dbReference>
<reference evidence="1 2" key="1">
    <citation type="submission" date="2018-10" db="EMBL/GenBank/DDBJ databases">
        <title>Genomic Encyclopedia of Type Strains, Phase IV (KMG-IV): sequencing the most valuable type-strain genomes for metagenomic binning, comparative biology and taxonomic classification.</title>
        <authorList>
            <person name="Goeker M."/>
        </authorList>
    </citation>
    <scope>NUCLEOTIDE SEQUENCE [LARGE SCALE GENOMIC DNA]</scope>
    <source>
        <strain evidence="1 2">DSM 4734</strain>
    </source>
</reference>
<accession>A0A495DCM3</accession>
<evidence type="ECO:0000313" key="2">
    <source>
        <dbReference type="Proteomes" id="UP000273675"/>
    </source>
</evidence>
<sequence>MNGKGFIRRLRAYAKANGLDLAISPERGKGGHQLVRLDNRPTTVKSGEIGKGLLAKMLRDLAVSKEKF</sequence>
<dbReference type="RefSeq" id="WP_121210461.1">
    <property type="nucleotide sequence ID" value="NZ_RBIM01000003.1"/>
</dbReference>
<gene>
    <name evidence="1" type="ORF">C7435_1259</name>
</gene>